<dbReference type="InterPro" id="IPR019882">
    <property type="entry name" value="CHP03643"/>
</dbReference>
<evidence type="ECO:0000313" key="2">
    <source>
        <dbReference type="Proteomes" id="UP000239907"/>
    </source>
</evidence>
<keyword evidence="2" id="KW-1185">Reference proteome</keyword>
<accession>A0A2S7U145</accession>
<name>A0A2S7U145_9BACT</name>
<sequence length="91" mass="10964">MKWVINDEAKSKVIRMAWEDRTSFDEIYKNTGLTETDVIKLMRKYLKPSSFRSWRKRVSGRITKHGKKFSQSRKELKNIPQQKIDIRALEY</sequence>
<gene>
    <name evidence="1" type="ORF">BSZ32_09545</name>
</gene>
<reference evidence="1 2" key="1">
    <citation type="submission" date="2016-12" db="EMBL/GenBank/DDBJ databases">
        <title>Study of bacterial adaptation to deep sea.</title>
        <authorList>
            <person name="Song J."/>
            <person name="Yoshizawa S."/>
            <person name="Kogure K."/>
        </authorList>
    </citation>
    <scope>NUCLEOTIDE SEQUENCE [LARGE SCALE GENOMIC DNA]</scope>
    <source>
        <strain evidence="1 2">SAORIC-165</strain>
    </source>
</reference>
<dbReference type="Proteomes" id="UP000239907">
    <property type="component" value="Unassembled WGS sequence"/>
</dbReference>
<protein>
    <submittedName>
        <fullName evidence="1">TIGR03643 family protein</fullName>
    </submittedName>
</protein>
<dbReference type="NCBIfam" id="TIGR03643">
    <property type="entry name" value="TIGR03643 family protein"/>
    <property type="match status" value="1"/>
</dbReference>
<dbReference type="AlphaFoldDB" id="A0A2S7U145"/>
<dbReference type="RefSeq" id="WP_105043213.1">
    <property type="nucleotide sequence ID" value="NZ_MQWA01000001.1"/>
</dbReference>
<proteinExistence type="predicted"/>
<dbReference type="EMBL" id="MQWA01000001">
    <property type="protein sequence ID" value="PQJ28719.1"/>
    <property type="molecule type" value="Genomic_DNA"/>
</dbReference>
<dbReference type="Pfam" id="PF10985">
    <property type="entry name" value="DUF2805"/>
    <property type="match status" value="1"/>
</dbReference>
<evidence type="ECO:0000313" key="1">
    <source>
        <dbReference type="EMBL" id="PQJ28719.1"/>
    </source>
</evidence>
<comment type="caution">
    <text evidence="1">The sequence shown here is derived from an EMBL/GenBank/DDBJ whole genome shotgun (WGS) entry which is preliminary data.</text>
</comment>
<dbReference type="OrthoDB" id="289296at2"/>
<organism evidence="1 2">
    <name type="scientific">Rubritalea profundi</name>
    <dbReference type="NCBI Taxonomy" id="1658618"/>
    <lineage>
        <taxon>Bacteria</taxon>
        <taxon>Pseudomonadati</taxon>
        <taxon>Verrucomicrobiota</taxon>
        <taxon>Verrucomicrobiia</taxon>
        <taxon>Verrucomicrobiales</taxon>
        <taxon>Rubritaleaceae</taxon>
        <taxon>Rubritalea</taxon>
    </lineage>
</organism>